<gene>
    <name evidence="2" type="ORF">XH99_02230</name>
</gene>
<accession>A0A4Q0SG03</accession>
<organism evidence="2 3">
    <name type="scientific">Bradyrhizobium nanningense</name>
    <dbReference type="NCBI Taxonomy" id="1325118"/>
    <lineage>
        <taxon>Bacteria</taxon>
        <taxon>Pseudomonadati</taxon>
        <taxon>Pseudomonadota</taxon>
        <taxon>Alphaproteobacteria</taxon>
        <taxon>Hyphomicrobiales</taxon>
        <taxon>Nitrobacteraceae</taxon>
        <taxon>Bradyrhizobium</taxon>
    </lineage>
</organism>
<evidence type="ECO:0000313" key="2">
    <source>
        <dbReference type="EMBL" id="RXH38092.1"/>
    </source>
</evidence>
<name>A0A4Q0SG03_9BRAD</name>
<evidence type="ECO:0000256" key="1">
    <source>
        <dbReference type="SAM" id="Phobius"/>
    </source>
</evidence>
<sequence length="66" mass="7182">MNHSIYTADKTTHLKVVVSGLLAGIAIATTALSVHLNHPDMNVSKPKTLAVHQPHQVHVLTRIAQR</sequence>
<keyword evidence="3" id="KW-1185">Reference proteome</keyword>
<dbReference type="AlphaFoldDB" id="A0A4Q0SG03"/>
<keyword evidence="1" id="KW-1133">Transmembrane helix</keyword>
<dbReference type="EMBL" id="LBJQ01000006">
    <property type="protein sequence ID" value="RXH38092.1"/>
    <property type="molecule type" value="Genomic_DNA"/>
</dbReference>
<dbReference type="RefSeq" id="WP_128916362.1">
    <property type="nucleotide sequence ID" value="NZ_LBJC01000028.1"/>
</dbReference>
<proteinExistence type="predicted"/>
<evidence type="ECO:0000313" key="3">
    <source>
        <dbReference type="Proteomes" id="UP000289546"/>
    </source>
</evidence>
<feature type="transmembrane region" description="Helical" evidence="1">
    <location>
        <begin position="16"/>
        <end position="36"/>
    </location>
</feature>
<dbReference type="Proteomes" id="UP000289546">
    <property type="component" value="Unassembled WGS sequence"/>
</dbReference>
<protein>
    <submittedName>
        <fullName evidence="2">Uncharacterized protein</fullName>
    </submittedName>
</protein>
<keyword evidence="1" id="KW-0812">Transmembrane</keyword>
<reference evidence="2 3" key="1">
    <citation type="submission" date="2015-04" db="EMBL/GenBank/DDBJ databases">
        <title>Comparative genomics of rhizobia nodulating Arachis hypogaea in China.</title>
        <authorList>
            <person name="Li Y."/>
        </authorList>
    </citation>
    <scope>NUCLEOTIDE SEQUENCE [LARGE SCALE GENOMIC DNA]</scope>
    <source>
        <strain evidence="2 3">CCBAU 51757</strain>
    </source>
</reference>
<dbReference type="OrthoDB" id="8245503at2"/>
<comment type="caution">
    <text evidence="2">The sequence shown here is derived from an EMBL/GenBank/DDBJ whole genome shotgun (WGS) entry which is preliminary data.</text>
</comment>
<keyword evidence="1" id="KW-0472">Membrane</keyword>